<keyword evidence="2" id="KW-1185">Reference proteome</keyword>
<reference evidence="1 2" key="1">
    <citation type="submission" date="2017-05" db="EMBL/GenBank/DDBJ databases">
        <title>Genomic insights into alkan degradation activity of Oleiphilus messinensis.</title>
        <authorList>
            <person name="Kozyavkin S.A."/>
            <person name="Slesarev A.I."/>
            <person name="Golyshin P.N."/>
            <person name="Korzhenkov A."/>
            <person name="Golyshina O.N."/>
            <person name="Toshchakov S.V."/>
        </authorList>
    </citation>
    <scope>NUCLEOTIDE SEQUENCE [LARGE SCALE GENOMIC DNA]</scope>
    <source>
        <strain evidence="1 2">ME102</strain>
    </source>
</reference>
<gene>
    <name evidence="1" type="ORF">OLMES_1563</name>
</gene>
<protein>
    <recommendedName>
        <fullName evidence="3">Lipoprotein</fullName>
    </recommendedName>
</protein>
<accession>A0A1Y0I568</accession>
<evidence type="ECO:0000313" key="1">
    <source>
        <dbReference type="EMBL" id="ARU55638.1"/>
    </source>
</evidence>
<dbReference type="EMBL" id="CP021425">
    <property type="protein sequence ID" value="ARU55638.1"/>
    <property type="molecule type" value="Genomic_DNA"/>
</dbReference>
<dbReference type="AlphaFoldDB" id="A0A1Y0I568"/>
<evidence type="ECO:0008006" key="3">
    <source>
        <dbReference type="Google" id="ProtNLM"/>
    </source>
</evidence>
<proteinExistence type="predicted"/>
<name>A0A1Y0I568_9GAMM</name>
<dbReference type="KEGG" id="ome:OLMES_1563"/>
<evidence type="ECO:0000313" key="2">
    <source>
        <dbReference type="Proteomes" id="UP000196027"/>
    </source>
</evidence>
<sequence>MHHILNRSKVLLLVLVTMLPGCSNFGFSFVFEHLDFFARWKLGNMLDLSEQQKQQVSSAALEIRDWLRKEDFPGLIEDLQTVRSRWDQGEGHLAIRSLRETLSRRQGQFMQFSWPLLQPLLLTLTAENAEAFEVFAKEQEGDWFEFTESEAAKDEWRIEKLEQWFGDLSDVQIEMVKQHTTLMPDEQSIRIQNSRQWRARLMQFALDDNVAELKRWSQDFSVWWTPEYKQLRNDNNAALDELLIVLLPTLTVSQREHASSEMQDWIERLGDVL</sequence>
<dbReference type="RefSeq" id="WP_087460721.1">
    <property type="nucleotide sequence ID" value="NZ_CP021425.1"/>
</dbReference>
<organism evidence="1 2">
    <name type="scientific">Oleiphilus messinensis</name>
    <dbReference type="NCBI Taxonomy" id="141451"/>
    <lineage>
        <taxon>Bacteria</taxon>
        <taxon>Pseudomonadati</taxon>
        <taxon>Pseudomonadota</taxon>
        <taxon>Gammaproteobacteria</taxon>
        <taxon>Oceanospirillales</taxon>
        <taxon>Oleiphilaceae</taxon>
        <taxon>Oleiphilus</taxon>
    </lineage>
</organism>
<dbReference type="OrthoDB" id="6199408at2"/>
<dbReference type="Pfam" id="PF19795">
    <property type="entry name" value="DUF6279"/>
    <property type="match status" value="1"/>
</dbReference>
<dbReference type="Proteomes" id="UP000196027">
    <property type="component" value="Chromosome"/>
</dbReference>